<dbReference type="PANTHER" id="PTHR33406:SF13">
    <property type="entry name" value="MEMBRANE PROTEIN YDFJ"/>
    <property type="match status" value="1"/>
</dbReference>
<dbReference type="PANTHER" id="PTHR33406">
    <property type="entry name" value="MEMBRANE PROTEIN MJ1562-RELATED"/>
    <property type="match status" value="1"/>
</dbReference>
<dbReference type="eggNOG" id="COG4258">
    <property type="taxonomic scope" value="Bacteria"/>
</dbReference>
<accession>B6BHA1</accession>
<keyword evidence="3" id="KW-1185">Reference proteome</keyword>
<keyword evidence="1" id="KW-0472">Membrane</keyword>
<evidence type="ECO:0000313" key="3">
    <source>
        <dbReference type="Proteomes" id="UP000006431"/>
    </source>
</evidence>
<dbReference type="InterPro" id="IPR050545">
    <property type="entry name" value="Mycobact_MmpL"/>
</dbReference>
<sequence>MKYANYIILTLLLGAAFLLKEHINISTNLLSLFASKESIEKLSIASKLGYSKEMLIAIKGFDNSAKTKVYSLSQKLKTIDGIKSVQSTLTPSDAQLQYYKNNFALIASFDDKEQSVQSVKRQLQELYNSMTTNIFYTSVDKNDPLKLFNISNTHQSNLSHKGDFLALGDFGYLIRVSTDVSASQMNEAKILYEKVHLVLKEYPDAVAFAPFFYTVENSTKIKNDVKWIIILSSLVLILIYYILIKNIRLLSHTLLALSSSMLFATLVSTLIYSNFNILSLAFGMSVTAVSIDYLLHYYFHNFFQSGKKIDKNVLYGFLTTTVAFVIFSFIPIPIISQISFFAVASLSFAYLLFTFIFPKLQIQEYKQETIIKKSSKKLSASLFFTLSILLLSFSIYNLSLDNNIRNLDYQNTKLMDKEEFFKSSIKTNLKPIIVQAKSKEELITNLHLLHLRVPNSFSLATFVQDKESCEKKRKLLTNYDFSRLNSIINEHAAKIGFKKGYFKESYSFTENLAECKIPKLDIFNSYNLYAYNDKNSYSTIALVDNISKASSFNFVTNIDAKEMFKKQANKMYDDLALYSSLVILAVFVLLFFSVKAKFLYALNYIIFPSSLVLAVLSVFYTINLMHLFSLIILIAIGIDYGIYMSNTKEQANTVLAIRYSLLSTFAGFGVLVFSSIVALESIGMVISLGIISIFILIRSMK</sequence>
<dbReference type="SUPFAM" id="SSF82866">
    <property type="entry name" value="Multidrug efflux transporter AcrB transmembrane domain"/>
    <property type="match status" value="2"/>
</dbReference>
<feature type="transmembrane region" description="Helical" evidence="1">
    <location>
        <begin position="682"/>
        <end position="700"/>
    </location>
</feature>
<reference evidence="2 3" key="1">
    <citation type="journal article" date="2012" name="Proc. Natl. Acad. Sci. U.S.A.">
        <title>Genome and physiology of a model Epsilonproteobacterium responsible for sulfide detoxification in marine oxygen depletion zones.</title>
        <authorList>
            <person name="Grote J."/>
            <person name="Schott T."/>
            <person name="Bruckner C.G."/>
            <person name="Glockner F.O."/>
            <person name="Jost G."/>
            <person name="Teeling H."/>
            <person name="Labrenz M."/>
            <person name="Jurgens K."/>
        </authorList>
    </citation>
    <scope>NUCLEOTIDE SEQUENCE [LARGE SCALE GENOMIC DNA]</scope>
    <source>
        <strain evidence="2 3">GD1</strain>
    </source>
</reference>
<feature type="transmembrane region" description="Helical" evidence="1">
    <location>
        <begin position="338"/>
        <end position="357"/>
    </location>
</feature>
<name>B6BHA1_SULGG</name>
<keyword evidence="1" id="KW-1133">Transmembrane helix</keyword>
<protein>
    <recommendedName>
        <fullName evidence="4">Membrane transport protein MMPL domain-containing protein</fullName>
    </recommendedName>
</protein>
<feature type="transmembrane region" description="Helical" evidence="1">
    <location>
        <begin position="378"/>
        <end position="396"/>
    </location>
</feature>
<feature type="transmembrane region" description="Helical" evidence="1">
    <location>
        <begin position="312"/>
        <end position="332"/>
    </location>
</feature>
<evidence type="ECO:0000256" key="1">
    <source>
        <dbReference type="SAM" id="Phobius"/>
    </source>
</evidence>
<dbReference type="EMBL" id="AFRZ01000001">
    <property type="protein sequence ID" value="EHP29893.1"/>
    <property type="molecule type" value="Genomic_DNA"/>
</dbReference>
<dbReference type="AlphaFoldDB" id="B6BHA1"/>
<gene>
    <name evidence="2" type="ORF">SMGD1_1369</name>
</gene>
<feature type="transmembrane region" description="Helical" evidence="1">
    <location>
        <begin position="575"/>
        <end position="594"/>
    </location>
</feature>
<feature type="transmembrane region" description="Helical" evidence="1">
    <location>
        <begin position="601"/>
        <end position="620"/>
    </location>
</feature>
<dbReference type="PATRIC" id="fig|929558.5.peg.1360"/>
<feature type="transmembrane region" description="Helical" evidence="1">
    <location>
        <begin position="250"/>
        <end position="271"/>
    </location>
</feature>
<dbReference type="STRING" id="929558.SMGD1_1369"/>
<comment type="caution">
    <text evidence="2">The sequence shown here is derived from an EMBL/GenBank/DDBJ whole genome shotgun (WGS) entry which is preliminary data.</text>
</comment>
<dbReference type="Proteomes" id="UP000006431">
    <property type="component" value="Unassembled WGS sequence"/>
</dbReference>
<proteinExistence type="predicted"/>
<dbReference type="RefSeq" id="WP_008336854.1">
    <property type="nucleotide sequence ID" value="NZ_AFRZ01000001.1"/>
</dbReference>
<feature type="transmembrane region" description="Helical" evidence="1">
    <location>
        <begin position="655"/>
        <end position="676"/>
    </location>
</feature>
<dbReference type="HOGENOM" id="CLU_011294_0_0_7"/>
<organism evidence="2 3">
    <name type="scientific">Sulfurimonas gotlandica (strain DSM 19862 / JCM 16533 / GD1)</name>
    <dbReference type="NCBI Taxonomy" id="929558"/>
    <lineage>
        <taxon>Bacteria</taxon>
        <taxon>Pseudomonadati</taxon>
        <taxon>Campylobacterota</taxon>
        <taxon>Epsilonproteobacteria</taxon>
        <taxon>Campylobacterales</taxon>
        <taxon>Sulfurimonadaceae</taxon>
        <taxon>Sulfurimonas</taxon>
    </lineage>
</organism>
<dbReference type="OrthoDB" id="5337472at2"/>
<feature type="transmembrane region" description="Helical" evidence="1">
    <location>
        <begin position="225"/>
        <end position="243"/>
    </location>
</feature>
<evidence type="ECO:0000313" key="2">
    <source>
        <dbReference type="EMBL" id="EHP29893.1"/>
    </source>
</evidence>
<feature type="transmembrane region" description="Helical" evidence="1">
    <location>
        <begin position="277"/>
        <end position="300"/>
    </location>
</feature>
<keyword evidence="1" id="KW-0812">Transmembrane</keyword>
<evidence type="ECO:0008006" key="4">
    <source>
        <dbReference type="Google" id="ProtNLM"/>
    </source>
</evidence>
<dbReference type="GO" id="GO:0005886">
    <property type="term" value="C:plasma membrane"/>
    <property type="evidence" value="ECO:0007669"/>
    <property type="project" value="TreeGrafter"/>
</dbReference>
<feature type="transmembrane region" description="Helical" evidence="1">
    <location>
        <begin position="626"/>
        <end position="643"/>
    </location>
</feature>
<accession>H1FSG5</accession>